<keyword evidence="3" id="KW-1185">Reference proteome</keyword>
<protein>
    <submittedName>
        <fullName evidence="2">Uncharacterized protein</fullName>
    </submittedName>
</protein>
<proteinExistence type="predicted"/>
<feature type="compositionally biased region" description="Polar residues" evidence="1">
    <location>
        <begin position="104"/>
        <end position="122"/>
    </location>
</feature>
<feature type="compositionally biased region" description="Polar residues" evidence="1">
    <location>
        <begin position="133"/>
        <end position="145"/>
    </location>
</feature>
<evidence type="ECO:0000313" key="3">
    <source>
        <dbReference type="Proteomes" id="UP001396334"/>
    </source>
</evidence>
<name>A0ABR2RBS9_9ROSI</name>
<reference evidence="2 3" key="1">
    <citation type="journal article" date="2024" name="G3 (Bethesda)">
        <title>Genome assembly of Hibiscus sabdariffa L. provides insights into metabolisms of medicinal natural products.</title>
        <authorList>
            <person name="Kim T."/>
        </authorList>
    </citation>
    <scope>NUCLEOTIDE SEQUENCE [LARGE SCALE GENOMIC DNA]</scope>
    <source>
        <strain evidence="2">TK-2024</strain>
        <tissue evidence="2">Old leaves</tissue>
    </source>
</reference>
<organism evidence="2 3">
    <name type="scientific">Hibiscus sabdariffa</name>
    <name type="common">roselle</name>
    <dbReference type="NCBI Taxonomy" id="183260"/>
    <lineage>
        <taxon>Eukaryota</taxon>
        <taxon>Viridiplantae</taxon>
        <taxon>Streptophyta</taxon>
        <taxon>Embryophyta</taxon>
        <taxon>Tracheophyta</taxon>
        <taxon>Spermatophyta</taxon>
        <taxon>Magnoliopsida</taxon>
        <taxon>eudicotyledons</taxon>
        <taxon>Gunneridae</taxon>
        <taxon>Pentapetalae</taxon>
        <taxon>rosids</taxon>
        <taxon>malvids</taxon>
        <taxon>Malvales</taxon>
        <taxon>Malvaceae</taxon>
        <taxon>Malvoideae</taxon>
        <taxon>Hibiscus</taxon>
    </lineage>
</organism>
<accession>A0ABR2RBS9</accession>
<dbReference type="Proteomes" id="UP001396334">
    <property type="component" value="Unassembled WGS sequence"/>
</dbReference>
<sequence length="157" mass="18147">MTWKKEPSYFCDDQGDSYDDYSFADATHMSWHEDFHFTEAIETRMDAQCQESEETNIKIENYMKLGFSILNIRPQKQAQGDYEIPNREEDEQVFDVDEQIAQNSSPIVQENSPCDNEITLPSDTDDARKKGKGQSQVITPRSNEQVENETHAQPIIC</sequence>
<comment type="caution">
    <text evidence="2">The sequence shown here is derived from an EMBL/GenBank/DDBJ whole genome shotgun (WGS) entry which is preliminary data.</text>
</comment>
<feature type="region of interest" description="Disordered" evidence="1">
    <location>
        <begin position="104"/>
        <end position="157"/>
    </location>
</feature>
<dbReference type="EMBL" id="JBBPBN010000024">
    <property type="protein sequence ID" value="KAK9010413.1"/>
    <property type="molecule type" value="Genomic_DNA"/>
</dbReference>
<evidence type="ECO:0000313" key="2">
    <source>
        <dbReference type="EMBL" id="KAK9010413.1"/>
    </source>
</evidence>
<gene>
    <name evidence="2" type="ORF">V6N11_036923</name>
</gene>
<evidence type="ECO:0000256" key="1">
    <source>
        <dbReference type="SAM" id="MobiDB-lite"/>
    </source>
</evidence>